<dbReference type="RefSeq" id="WP_095983426.1">
    <property type="nucleotide sequence ID" value="NZ_CP022098.1"/>
</dbReference>
<name>A0A250IU81_9BACT</name>
<organism evidence="1 2">
    <name type="scientific">Cystobacter fuscus</name>
    <dbReference type="NCBI Taxonomy" id="43"/>
    <lineage>
        <taxon>Bacteria</taxon>
        <taxon>Pseudomonadati</taxon>
        <taxon>Myxococcota</taxon>
        <taxon>Myxococcia</taxon>
        <taxon>Myxococcales</taxon>
        <taxon>Cystobacterineae</taxon>
        <taxon>Archangiaceae</taxon>
        <taxon>Cystobacter</taxon>
    </lineage>
</organism>
<dbReference type="KEGG" id="cfus:CYFUS_000118"/>
<accession>A0A250IU81</accession>
<sequence length="164" mass="17757">MTVITVTTPVGRLSQAQRRVLAETLTDAVLEPEVGQLAPAARVGFQVHFIERSLDNIAIGGKLLADYSPAPDVMTVGIVVMNAAWPPDVRRQVIENVLRCLADACGMPSPSPAWWVQFQVIDEGSWGSRGRAMSILDLLETGVFSPERAAEIRAVLARAGVPRR</sequence>
<evidence type="ECO:0000313" key="2">
    <source>
        <dbReference type="Proteomes" id="UP000217257"/>
    </source>
</evidence>
<evidence type="ECO:0000313" key="1">
    <source>
        <dbReference type="EMBL" id="ATB34711.1"/>
    </source>
</evidence>
<reference evidence="1 2" key="1">
    <citation type="submission" date="2017-06" db="EMBL/GenBank/DDBJ databases">
        <title>Sequencing and comparative analysis of myxobacterial genomes.</title>
        <authorList>
            <person name="Rupp O."/>
            <person name="Goesmann A."/>
            <person name="Sogaard-Andersen L."/>
        </authorList>
    </citation>
    <scope>NUCLEOTIDE SEQUENCE [LARGE SCALE GENOMIC DNA]</scope>
    <source>
        <strain evidence="1 2">DSM 52655</strain>
    </source>
</reference>
<protein>
    <recommendedName>
        <fullName evidence="3">Tautomerase enzyme</fullName>
    </recommendedName>
</protein>
<gene>
    <name evidence="1" type="ORF">CYFUS_000118</name>
</gene>
<dbReference type="InterPro" id="IPR014347">
    <property type="entry name" value="Tautomerase/MIF_sf"/>
</dbReference>
<proteinExistence type="predicted"/>
<dbReference type="Proteomes" id="UP000217257">
    <property type="component" value="Chromosome"/>
</dbReference>
<dbReference type="EMBL" id="CP022098">
    <property type="protein sequence ID" value="ATB34711.1"/>
    <property type="molecule type" value="Genomic_DNA"/>
</dbReference>
<evidence type="ECO:0008006" key="3">
    <source>
        <dbReference type="Google" id="ProtNLM"/>
    </source>
</evidence>
<dbReference type="AlphaFoldDB" id="A0A250IU81"/>
<dbReference type="Gene3D" id="3.30.429.10">
    <property type="entry name" value="Macrophage Migration Inhibitory Factor"/>
    <property type="match status" value="1"/>
</dbReference>